<dbReference type="FunCoup" id="A0A7J8BXG7">
    <property type="interactions" value="101"/>
</dbReference>
<feature type="chain" id="PRO_5029501727" evidence="2">
    <location>
        <begin position="21"/>
        <end position="253"/>
    </location>
</feature>
<evidence type="ECO:0000259" key="3">
    <source>
        <dbReference type="Pfam" id="PF00021"/>
    </source>
</evidence>
<gene>
    <name evidence="4" type="ORF">HJG59_000225</name>
</gene>
<evidence type="ECO:0000256" key="1">
    <source>
        <dbReference type="SAM" id="MobiDB-lite"/>
    </source>
</evidence>
<proteinExistence type="predicted"/>
<feature type="region of interest" description="Disordered" evidence="1">
    <location>
        <begin position="59"/>
        <end position="169"/>
    </location>
</feature>
<evidence type="ECO:0000313" key="4">
    <source>
        <dbReference type="EMBL" id="KAF6403000.1"/>
    </source>
</evidence>
<organism evidence="4 5">
    <name type="scientific">Molossus molossus</name>
    <name type="common">Pallas' mastiff bat</name>
    <name type="synonym">Vespertilio molossus</name>
    <dbReference type="NCBI Taxonomy" id="27622"/>
    <lineage>
        <taxon>Eukaryota</taxon>
        <taxon>Metazoa</taxon>
        <taxon>Chordata</taxon>
        <taxon>Craniata</taxon>
        <taxon>Vertebrata</taxon>
        <taxon>Euteleostomi</taxon>
        <taxon>Mammalia</taxon>
        <taxon>Eutheria</taxon>
        <taxon>Laurasiatheria</taxon>
        <taxon>Chiroptera</taxon>
        <taxon>Yangochiroptera</taxon>
        <taxon>Molossidae</taxon>
        <taxon>Molossus</taxon>
    </lineage>
</organism>
<dbReference type="InterPro" id="IPR052671">
    <property type="entry name" value="Acrosomal_SP-10-like"/>
</dbReference>
<keyword evidence="5" id="KW-1185">Reference proteome</keyword>
<sequence length="253" mass="26543">MKFLLLMSLYLLGSASGASGDPDKPPGSVVHQAAVKKFSGEPFSLATPSDIEALYEVSSGKNDLNKRASDEHAFLGRSSNERGSGKHAAGEHTAVSEHVASEHSSSEQPSDEQASSEQASSDQASSDQASSDQASGEQASGEQASGEQAASEQSSGEEVSSDSGSSSPNKVLGPAVDCHTCSYMNDAGKCLRGEGVCTTQNSQQCMLKKIFEGGKLQFMVQGCENMCPSMSLFSHGTRMHIICCRSEPFCNKL</sequence>
<comment type="caution">
    <text evidence="4">The sequence shown here is derived from an EMBL/GenBank/DDBJ whole genome shotgun (WGS) entry which is preliminary data.</text>
</comment>
<dbReference type="InParanoid" id="A0A7J8BXG7"/>
<evidence type="ECO:0000313" key="5">
    <source>
        <dbReference type="Proteomes" id="UP000550707"/>
    </source>
</evidence>
<dbReference type="PANTHER" id="PTHR17571">
    <property type="entry name" value="URINARY PROTEIN RUP /ACROSOMAL PROTEIN SP-10"/>
    <property type="match status" value="1"/>
</dbReference>
<reference evidence="4 5" key="1">
    <citation type="journal article" date="2020" name="Nature">
        <title>Six reference-quality genomes reveal evolution of bat adaptations.</title>
        <authorList>
            <person name="Jebb D."/>
            <person name="Huang Z."/>
            <person name="Pippel M."/>
            <person name="Hughes G.M."/>
            <person name="Lavrichenko K."/>
            <person name="Devanna P."/>
            <person name="Winkler S."/>
            <person name="Jermiin L.S."/>
            <person name="Skirmuntt E.C."/>
            <person name="Katzourakis A."/>
            <person name="Burkitt-Gray L."/>
            <person name="Ray D.A."/>
            <person name="Sullivan K.A.M."/>
            <person name="Roscito J.G."/>
            <person name="Kirilenko B.M."/>
            <person name="Davalos L.M."/>
            <person name="Corthals A.P."/>
            <person name="Power M.L."/>
            <person name="Jones G."/>
            <person name="Ransome R.D."/>
            <person name="Dechmann D.K.N."/>
            <person name="Locatelli A.G."/>
            <person name="Puechmaille S.J."/>
            <person name="Fedrigo O."/>
            <person name="Jarvis E.D."/>
            <person name="Hiller M."/>
            <person name="Vernes S.C."/>
            <person name="Myers E.W."/>
            <person name="Teeling E.C."/>
        </authorList>
    </citation>
    <scope>NUCLEOTIDE SEQUENCE [LARGE SCALE GENOMIC DNA]</scope>
    <source>
        <strain evidence="4">MMolMol1</strain>
        <tissue evidence="4">Muscle</tissue>
    </source>
</reference>
<name>A0A7J8BXG7_MOLMO</name>
<feature type="signal peptide" evidence="2">
    <location>
        <begin position="1"/>
        <end position="20"/>
    </location>
</feature>
<feature type="domain" description="UPAR/Ly6" evidence="3">
    <location>
        <begin position="176"/>
        <end position="252"/>
    </location>
</feature>
<keyword evidence="2" id="KW-0732">Signal</keyword>
<feature type="compositionally biased region" description="Low complexity" evidence="1">
    <location>
        <begin position="106"/>
        <end position="167"/>
    </location>
</feature>
<accession>A0A7J8BXG7</accession>
<dbReference type="Proteomes" id="UP000550707">
    <property type="component" value="Unassembled WGS sequence"/>
</dbReference>
<evidence type="ECO:0000256" key="2">
    <source>
        <dbReference type="SAM" id="SignalP"/>
    </source>
</evidence>
<dbReference type="PANTHER" id="PTHR17571:SF34">
    <property type="entry name" value="ACROSOMAL PROTEIN SP-10"/>
    <property type="match status" value="1"/>
</dbReference>
<dbReference type="EMBL" id="JACASF010000022">
    <property type="protein sequence ID" value="KAF6403000.1"/>
    <property type="molecule type" value="Genomic_DNA"/>
</dbReference>
<protein>
    <submittedName>
        <fullName evidence="4">Acrosomal vesicle protein 1</fullName>
    </submittedName>
</protein>
<dbReference type="InterPro" id="IPR016054">
    <property type="entry name" value="LY6_UPA_recep-like"/>
</dbReference>
<dbReference type="Pfam" id="PF00021">
    <property type="entry name" value="UPAR_LY6"/>
    <property type="match status" value="1"/>
</dbReference>
<dbReference type="CDD" id="cd23628">
    <property type="entry name" value="TFP_LU_ECD_SP10_like"/>
    <property type="match status" value="1"/>
</dbReference>
<dbReference type="AlphaFoldDB" id="A0A7J8BXG7"/>
<feature type="compositionally biased region" description="Basic and acidic residues" evidence="1">
    <location>
        <begin position="63"/>
        <end position="90"/>
    </location>
</feature>